<dbReference type="PROSITE" id="PS51195">
    <property type="entry name" value="Q_MOTIF"/>
    <property type="match status" value="1"/>
</dbReference>
<evidence type="ECO:0000259" key="16">
    <source>
        <dbReference type="PROSITE" id="PS51195"/>
    </source>
</evidence>
<dbReference type="PANTHER" id="PTHR47958">
    <property type="entry name" value="ATP-DEPENDENT RNA HELICASE DBP3"/>
    <property type="match status" value="1"/>
</dbReference>
<keyword evidence="7" id="KW-0694">RNA-binding</keyword>
<evidence type="ECO:0000313" key="17">
    <source>
        <dbReference type="EMBL" id="KAG0019111.1"/>
    </source>
</evidence>
<evidence type="ECO:0000256" key="11">
    <source>
        <dbReference type="ARBA" id="ARBA00025161"/>
    </source>
</evidence>
<dbReference type="SUPFAM" id="SSF52540">
    <property type="entry name" value="P-loop containing nucleoside triphosphate hydrolases"/>
    <property type="match status" value="2"/>
</dbReference>
<keyword evidence="2" id="KW-0648">Protein biosynthesis</keyword>
<dbReference type="FunFam" id="3.40.50.300:FF:000397">
    <property type="entry name" value="Probable ATP-dependent RNA helicase DDX4"/>
    <property type="match status" value="1"/>
</dbReference>
<organism evidence="17 18">
    <name type="scientific">Entomortierella chlamydospora</name>
    <dbReference type="NCBI Taxonomy" id="101097"/>
    <lineage>
        <taxon>Eukaryota</taxon>
        <taxon>Fungi</taxon>
        <taxon>Fungi incertae sedis</taxon>
        <taxon>Mucoromycota</taxon>
        <taxon>Mortierellomycotina</taxon>
        <taxon>Mortierellomycetes</taxon>
        <taxon>Mortierellales</taxon>
        <taxon>Mortierellaceae</taxon>
        <taxon>Entomortierella</taxon>
    </lineage>
</organism>
<evidence type="ECO:0000256" key="13">
    <source>
        <dbReference type="PROSITE-ProRule" id="PRU00552"/>
    </source>
</evidence>
<dbReference type="InterPro" id="IPR027417">
    <property type="entry name" value="P-loop_NTPase"/>
</dbReference>
<evidence type="ECO:0000256" key="9">
    <source>
        <dbReference type="ARBA" id="ARBA00024397"/>
    </source>
</evidence>
<dbReference type="GO" id="GO:0003724">
    <property type="term" value="F:RNA helicase activity"/>
    <property type="evidence" value="ECO:0007669"/>
    <property type="project" value="UniProtKB-EC"/>
</dbReference>
<dbReference type="PROSITE" id="PS51192">
    <property type="entry name" value="HELICASE_ATP_BIND_1"/>
    <property type="match status" value="1"/>
</dbReference>
<evidence type="ECO:0000256" key="6">
    <source>
        <dbReference type="ARBA" id="ARBA00022840"/>
    </source>
</evidence>
<accession>A0A9P6T260</accession>
<evidence type="ECO:0000256" key="8">
    <source>
        <dbReference type="ARBA" id="ARBA00024358"/>
    </source>
</evidence>
<keyword evidence="2" id="KW-0396">Initiation factor</keyword>
<dbReference type="GO" id="GO:0005524">
    <property type="term" value="F:ATP binding"/>
    <property type="evidence" value="ECO:0007669"/>
    <property type="project" value="UniProtKB-KW"/>
</dbReference>
<keyword evidence="5 14" id="KW-0347">Helicase</keyword>
<dbReference type="GO" id="GO:0003743">
    <property type="term" value="F:translation initiation factor activity"/>
    <property type="evidence" value="ECO:0007669"/>
    <property type="project" value="UniProtKB-KW"/>
</dbReference>
<evidence type="ECO:0000256" key="4">
    <source>
        <dbReference type="ARBA" id="ARBA00022801"/>
    </source>
</evidence>
<dbReference type="Pfam" id="PF00271">
    <property type="entry name" value="Helicase_C"/>
    <property type="match status" value="1"/>
</dbReference>
<dbReference type="CDD" id="cd17967">
    <property type="entry name" value="DEADc_DDX3_DDX4"/>
    <property type="match status" value="1"/>
</dbReference>
<evidence type="ECO:0000256" key="3">
    <source>
        <dbReference type="ARBA" id="ARBA00022741"/>
    </source>
</evidence>
<dbReference type="EMBL" id="JAAAID010000310">
    <property type="protein sequence ID" value="KAG0019111.1"/>
    <property type="molecule type" value="Genomic_DNA"/>
</dbReference>
<sequence>MNDTIGGWGRRETGPLIPLSWASEQRVYEWRSNYTEETAPHDPELESELFSFENRINSGINFKNYAYIKVSVKDGPPGMHPLENFEDSNIHPTILDNIHKMRYTEPTPIQKYAIPILLKGYDLMACAQTGSGKTAAFLVPIISALVTKIFQGRLQTKRRQPGSGYLKASPLYLIILPTRELAIQIFEEARRFTYRTPLRPVVIYGGSEARVQRDQVTRGCDILIATPGRLQDMMERGAISLAHVRYVVLDEADRMLDMGFEPQIRKIMLNSDLPRDESLQTLMFSATFPREIQVLARDFLKENCSRLRVGRIGGTTSDITQRVLLVEEYEKRDILVESLLQYPPSRTMIFVETKRTADNLDDFLYNMKFPTCSIHGDRTQAERELSLKAFRQVH</sequence>
<comment type="catalytic activity">
    <reaction evidence="12">
        <text>ATP + H2O = ADP + phosphate + H(+)</text>
        <dbReference type="Rhea" id="RHEA:13065"/>
        <dbReference type="ChEBI" id="CHEBI:15377"/>
        <dbReference type="ChEBI" id="CHEBI:15378"/>
        <dbReference type="ChEBI" id="CHEBI:30616"/>
        <dbReference type="ChEBI" id="CHEBI:43474"/>
        <dbReference type="ChEBI" id="CHEBI:456216"/>
        <dbReference type="EC" id="3.6.4.13"/>
    </reaction>
</comment>
<dbReference type="InterPro" id="IPR044763">
    <property type="entry name" value="Ded1/Dbp1_DEADc"/>
</dbReference>
<dbReference type="GO" id="GO:0003723">
    <property type="term" value="F:RNA binding"/>
    <property type="evidence" value="ECO:0007669"/>
    <property type="project" value="UniProtKB-KW"/>
</dbReference>
<evidence type="ECO:0000313" key="18">
    <source>
        <dbReference type="Proteomes" id="UP000703661"/>
    </source>
</evidence>
<keyword evidence="4 14" id="KW-0378">Hydrolase</keyword>
<gene>
    <name evidence="17" type="ORF">BGZ80_006301</name>
</gene>
<dbReference type="EC" id="3.6.4.13" evidence="1"/>
<feature type="domain" description="Helicase ATP-binding" evidence="15">
    <location>
        <begin position="114"/>
        <end position="306"/>
    </location>
</feature>
<evidence type="ECO:0000256" key="12">
    <source>
        <dbReference type="ARBA" id="ARBA00047984"/>
    </source>
</evidence>
<comment type="caution">
    <text evidence="17">The sequence shown here is derived from an EMBL/GenBank/DDBJ whole genome shotgun (WGS) entry which is preliminary data.</text>
</comment>
<comment type="similarity">
    <text evidence="8">Belongs to the DEAD box helicase family. DDX3/DED1 subfamily.</text>
</comment>
<keyword evidence="18" id="KW-1185">Reference proteome</keyword>
<dbReference type="Pfam" id="PF00270">
    <property type="entry name" value="DEAD"/>
    <property type="match status" value="1"/>
</dbReference>
<protein>
    <recommendedName>
        <fullName evidence="9">ATP-dependent RNA helicase DED1</fullName>
        <ecNumber evidence="1">3.6.4.13</ecNumber>
    </recommendedName>
    <alternativeName>
        <fullName evidence="10">ATP-dependent RNA helicase ded1</fullName>
    </alternativeName>
</protein>
<keyword evidence="3 14" id="KW-0547">Nucleotide-binding</keyword>
<dbReference type="InterPro" id="IPR014014">
    <property type="entry name" value="RNA_helicase_DEAD_Q_motif"/>
</dbReference>
<proteinExistence type="inferred from homology"/>
<evidence type="ECO:0000256" key="10">
    <source>
        <dbReference type="ARBA" id="ARBA00024405"/>
    </source>
</evidence>
<dbReference type="InterPro" id="IPR011545">
    <property type="entry name" value="DEAD/DEAH_box_helicase_dom"/>
</dbReference>
<dbReference type="InterPro" id="IPR001650">
    <property type="entry name" value="Helicase_C-like"/>
</dbReference>
<dbReference type="InterPro" id="IPR000629">
    <property type="entry name" value="RNA-helicase_DEAD-box_CS"/>
</dbReference>
<evidence type="ECO:0000256" key="14">
    <source>
        <dbReference type="RuleBase" id="RU000492"/>
    </source>
</evidence>
<dbReference type="SMART" id="SM00487">
    <property type="entry name" value="DEXDc"/>
    <property type="match status" value="1"/>
</dbReference>
<name>A0A9P6T260_9FUNG</name>
<feature type="domain" description="DEAD-box RNA helicase Q" evidence="16">
    <location>
        <begin position="83"/>
        <end position="111"/>
    </location>
</feature>
<comment type="function">
    <text evidence="11">ATP-binding RNA helicase involved in translation initiation. Remodels RNA in response to ADP and ATP concentrations by facilitating disruption, but also formation of RNA duplexes.</text>
</comment>
<dbReference type="AlphaFoldDB" id="A0A9P6T260"/>
<evidence type="ECO:0000256" key="1">
    <source>
        <dbReference type="ARBA" id="ARBA00012552"/>
    </source>
</evidence>
<dbReference type="Proteomes" id="UP000703661">
    <property type="component" value="Unassembled WGS sequence"/>
</dbReference>
<keyword evidence="6 14" id="KW-0067">ATP-binding</keyword>
<evidence type="ECO:0000256" key="5">
    <source>
        <dbReference type="ARBA" id="ARBA00022806"/>
    </source>
</evidence>
<dbReference type="PROSITE" id="PS00039">
    <property type="entry name" value="DEAD_ATP_HELICASE"/>
    <property type="match status" value="1"/>
</dbReference>
<feature type="short sequence motif" description="Q motif" evidence="13">
    <location>
        <begin position="83"/>
        <end position="111"/>
    </location>
</feature>
<dbReference type="GO" id="GO:0016787">
    <property type="term" value="F:hydrolase activity"/>
    <property type="evidence" value="ECO:0007669"/>
    <property type="project" value="UniProtKB-KW"/>
</dbReference>
<dbReference type="Gene3D" id="3.40.50.300">
    <property type="entry name" value="P-loop containing nucleotide triphosphate hydrolases"/>
    <property type="match status" value="2"/>
</dbReference>
<dbReference type="InterPro" id="IPR014001">
    <property type="entry name" value="Helicase_ATP-bd"/>
</dbReference>
<evidence type="ECO:0000259" key="15">
    <source>
        <dbReference type="PROSITE" id="PS51192"/>
    </source>
</evidence>
<evidence type="ECO:0000256" key="2">
    <source>
        <dbReference type="ARBA" id="ARBA00022540"/>
    </source>
</evidence>
<evidence type="ECO:0000256" key="7">
    <source>
        <dbReference type="ARBA" id="ARBA00022884"/>
    </source>
</evidence>
<reference evidence="17" key="1">
    <citation type="journal article" date="2020" name="Fungal Divers.">
        <title>Resolving the Mortierellaceae phylogeny through synthesis of multi-gene phylogenetics and phylogenomics.</title>
        <authorList>
            <person name="Vandepol N."/>
            <person name="Liber J."/>
            <person name="Desiro A."/>
            <person name="Na H."/>
            <person name="Kennedy M."/>
            <person name="Barry K."/>
            <person name="Grigoriev I.V."/>
            <person name="Miller A.N."/>
            <person name="O'Donnell K."/>
            <person name="Stajich J.E."/>
            <person name="Bonito G."/>
        </authorList>
    </citation>
    <scope>NUCLEOTIDE SEQUENCE</scope>
    <source>
        <strain evidence="17">NRRL 2769</strain>
    </source>
</reference>